<dbReference type="InterPro" id="IPR009081">
    <property type="entry name" value="PP-bd_ACP"/>
</dbReference>
<dbReference type="InterPro" id="IPR049900">
    <property type="entry name" value="PKS_mFAS_DH"/>
</dbReference>
<dbReference type="Pfam" id="PF08659">
    <property type="entry name" value="KR"/>
    <property type="match status" value="2"/>
</dbReference>
<feature type="active site" description="Proton donor; for dehydratase activity" evidence="11">
    <location>
        <position position="824"/>
    </location>
</feature>
<dbReference type="InterPro" id="IPR057326">
    <property type="entry name" value="KR_dom"/>
</dbReference>
<organism evidence="16 17">
    <name type="scientific">Lysobacter enzymogenes</name>
    <dbReference type="NCBI Taxonomy" id="69"/>
    <lineage>
        <taxon>Bacteria</taxon>
        <taxon>Pseudomonadati</taxon>
        <taxon>Pseudomonadota</taxon>
        <taxon>Gammaproteobacteria</taxon>
        <taxon>Lysobacterales</taxon>
        <taxon>Lysobacteraceae</taxon>
        <taxon>Lysobacter</taxon>
    </lineage>
</organism>
<keyword evidence="5" id="KW-0596">Phosphopantetheine</keyword>
<feature type="domain" description="Ketosynthase family 3 (KS3)" evidence="14">
    <location>
        <begin position="1552"/>
        <end position="1985"/>
    </location>
</feature>
<dbReference type="InterPro" id="IPR036736">
    <property type="entry name" value="ACP-like_sf"/>
</dbReference>
<keyword evidence="9" id="KW-0677">Repeat</keyword>
<dbReference type="SMART" id="SM00825">
    <property type="entry name" value="PKS_KS"/>
    <property type="match status" value="4"/>
</dbReference>
<evidence type="ECO:0000256" key="8">
    <source>
        <dbReference type="ARBA" id="ARBA00022679"/>
    </source>
</evidence>
<dbReference type="Pfam" id="PF00109">
    <property type="entry name" value="ketoacyl-synt"/>
    <property type="match status" value="4"/>
</dbReference>
<dbReference type="PANTHER" id="PTHR43775:SF37">
    <property type="entry name" value="SI:DKEY-61P9.11"/>
    <property type="match status" value="1"/>
</dbReference>
<dbReference type="SUPFAM" id="SSF53901">
    <property type="entry name" value="Thiolase-like"/>
    <property type="match status" value="4"/>
</dbReference>
<dbReference type="InterPro" id="IPR032821">
    <property type="entry name" value="PKS_assoc"/>
</dbReference>
<evidence type="ECO:0000256" key="12">
    <source>
        <dbReference type="SAM" id="MobiDB-lite"/>
    </source>
</evidence>
<evidence type="ECO:0000256" key="1">
    <source>
        <dbReference type="ARBA" id="ARBA00004496"/>
    </source>
</evidence>
<evidence type="ECO:0000256" key="4">
    <source>
        <dbReference type="ARBA" id="ARBA00006484"/>
    </source>
</evidence>
<comment type="pathway">
    <text evidence="2">Antibiotic biosynthesis.</text>
</comment>
<dbReference type="Gene3D" id="1.10.1200.10">
    <property type="entry name" value="ACP-like"/>
    <property type="match status" value="3"/>
</dbReference>
<feature type="domain" description="PKS/mFAS DH" evidence="15">
    <location>
        <begin position="2166"/>
        <end position="2459"/>
    </location>
</feature>
<dbReference type="Gene3D" id="3.40.47.10">
    <property type="match status" value="4"/>
</dbReference>
<dbReference type="GO" id="GO:0005737">
    <property type="term" value="C:cytoplasm"/>
    <property type="evidence" value="ECO:0007669"/>
    <property type="project" value="UniProtKB-SubCell"/>
</dbReference>
<feature type="active site" description="Proton donor; for dehydratase activity" evidence="11">
    <location>
        <position position="2372"/>
    </location>
</feature>
<accession>A0AAU9AMB7</accession>
<keyword evidence="6" id="KW-0963">Cytoplasm</keyword>
<dbReference type="GO" id="GO:0006633">
    <property type="term" value="P:fatty acid biosynthetic process"/>
    <property type="evidence" value="ECO:0007669"/>
    <property type="project" value="InterPro"/>
</dbReference>
<dbReference type="FunFam" id="3.40.47.10:FF:000019">
    <property type="entry name" value="Polyketide synthase type I"/>
    <property type="match status" value="2"/>
</dbReference>
<dbReference type="PROSITE" id="PS52019">
    <property type="entry name" value="PKS_MFAS_DH"/>
    <property type="match status" value="3"/>
</dbReference>
<feature type="domain" description="Ketosynthase family 3 (KS3)" evidence="14">
    <location>
        <begin position="1"/>
        <end position="432"/>
    </location>
</feature>
<dbReference type="KEGG" id="lem:LEN_2803"/>
<dbReference type="SUPFAM" id="SSF51735">
    <property type="entry name" value="NAD(P)-binding Rossmann-fold domains"/>
    <property type="match status" value="4"/>
</dbReference>
<dbReference type="InterPro" id="IPR020841">
    <property type="entry name" value="PKS_Beta-ketoAc_synthase_dom"/>
</dbReference>
<feature type="region of interest" description="N-terminal hotdog fold" evidence="11">
    <location>
        <begin position="619"/>
        <end position="746"/>
    </location>
</feature>
<dbReference type="Pfam" id="PF21089">
    <property type="entry name" value="PKS_DH_N"/>
    <property type="match status" value="3"/>
</dbReference>
<dbReference type="PROSITE" id="PS00606">
    <property type="entry name" value="KS3_1"/>
    <property type="match status" value="3"/>
</dbReference>
<evidence type="ECO:0000256" key="9">
    <source>
        <dbReference type="ARBA" id="ARBA00022737"/>
    </source>
</evidence>
<dbReference type="Pfam" id="PF14765">
    <property type="entry name" value="PS-DH"/>
    <property type="match status" value="3"/>
</dbReference>
<dbReference type="InterPro" id="IPR006162">
    <property type="entry name" value="Ppantetheine_attach_site"/>
</dbReference>
<dbReference type="SMART" id="SM00822">
    <property type="entry name" value="PKS_KR"/>
    <property type="match status" value="2"/>
</dbReference>
<feature type="domain" description="Ketosynthase family 3 (KS3)" evidence="14">
    <location>
        <begin position="4264"/>
        <end position="4687"/>
    </location>
</feature>
<dbReference type="GO" id="GO:0004312">
    <property type="term" value="F:fatty acid synthase activity"/>
    <property type="evidence" value="ECO:0007669"/>
    <property type="project" value="TreeGrafter"/>
</dbReference>
<dbReference type="Gene3D" id="3.10.129.110">
    <property type="entry name" value="Polyketide synthase dehydratase"/>
    <property type="match status" value="3"/>
</dbReference>
<evidence type="ECO:0000256" key="5">
    <source>
        <dbReference type="ARBA" id="ARBA00022450"/>
    </source>
</evidence>
<dbReference type="InterPro" id="IPR014030">
    <property type="entry name" value="Ketoacyl_synth_N"/>
</dbReference>
<evidence type="ECO:0000256" key="3">
    <source>
        <dbReference type="ARBA" id="ARBA00005194"/>
    </source>
</evidence>
<dbReference type="EMBL" id="AP014940">
    <property type="protein sequence ID" value="BAV98290.1"/>
    <property type="molecule type" value="Genomic_DNA"/>
</dbReference>
<protein>
    <submittedName>
        <fullName evidence="16">Modular polyketide synthase</fullName>
    </submittedName>
</protein>
<feature type="domain" description="PKS/mFAS DH" evidence="15">
    <location>
        <begin position="3319"/>
        <end position="3608"/>
    </location>
</feature>
<dbReference type="SUPFAM" id="SSF47336">
    <property type="entry name" value="ACP-like"/>
    <property type="match status" value="3"/>
</dbReference>
<dbReference type="PROSITE" id="PS00012">
    <property type="entry name" value="PHOSPHOPANTETHEINE"/>
    <property type="match status" value="2"/>
</dbReference>
<evidence type="ECO:0000256" key="10">
    <source>
        <dbReference type="ARBA" id="ARBA00054155"/>
    </source>
</evidence>
<feature type="active site" description="Proton donor; for dehydratase activity" evidence="11">
    <location>
        <position position="3521"/>
    </location>
</feature>
<dbReference type="Gene3D" id="1.10.1240.100">
    <property type="match status" value="4"/>
</dbReference>
<feature type="active site" description="Proton acceptor; for dehydratase activity" evidence="11">
    <location>
        <position position="3348"/>
    </location>
</feature>
<dbReference type="Gene3D" id="3.30.559.30">
    <property type="entry name" value="Nonribosomal peptide synthetase, condensation domain"/>
    <property type="match status" value="1"/>
</dbReference>
<feature type="active site" description="Proton acceptor; for dehydratase activity" evidence="11">
    <location>
        <position position="2195"/>
    </location>
</feature>
<dbReference type="CDD" id="cd08953">
    <property type="entry name" value="KR_2_SDR_x"/>
    <property type="match status" value="2"/>
</dbReference>
<dbReference type="InterPro" id="IPR036291">
    <property type="entry name" value="NAD(P)-bd_dom_sf"/>
</dbReference>
<dbReference type="GO" id="GO:0031177">
    <property type="term" value="F:phosphopantetheine binding"/>
    <property type="evidence" value="ECO:0007669"/>
    <property type="project" value="InterPro"/>
</dbReference>
<evidence type="ECO:0000259" key="15">
    <source>
        <dbReference type="PROSITE" id="PS52019"/>
    </source>
</evidence>
<feature type="region of interest" description="C-terminal hotdog fold" evidence="11">
    <location>
        <begin position="3459"/>
        <end position="3608"/>
    </location>
</feature>
<gene>
    <name evidence="16" type="ORF">LEN_2803</name>
</gene>
<dbReference type="Pfam" id="PF02801">
    <property type="entry name" value="Ketoacyl-synt_C"/>
    <property type="match status" value="4"/>
</dbReference>
<reference evidence="16 17" key="1">
    <citation type="journal article" date="2017" name="DNA Res.">
        <title>Complete genome sequence and expression profile of the commercial lytic enzyme producer Lysobacter enzymogenes M497-1.</title>
        <authorList>
            <person name="Takami H."/>
            <person name="Toyoda A."/>
            <person name="Uchiyama I."/>
            <person name="Itoh T."/>
            <person name="Takaki Y."/>
            <person name="Arai W."/>
            <person name="Nishi S."/>
            <person name="Kawai M."/>
            <person name="Shinya K."/>
            <person name="Ikeda H."/>
        </authorList>
    </citation>
    <scope>NUCLEOTIDE SEQUENCE [LARGE SCALE GENOMIC DNA]</scope>
    <source>
        <strain evidence="16 17">M497-1</strain>
    </source>
</reference>
<dbReference type="InterPro" id="IPR049490">
    <property type="entry name" value="C883_1060-like_KR_N"/>
</dbReference>
<keyword evidence="7" id="KW-0597">Phosphoprotein</keyword>
<feature type="domain" description="PKS/mFAS DH" evidence="15">
    <location>
        <begin position="619"/>
        <end position="906"/>
    </location>
</feature>
<dbReference type="InterPro" id="IPR049551">
    <property type="entry name" value="PKS_DH_C"/>
</dbReference>
<evidence type="ECO:0000313" key="16">
    <source>
        <dbReference type="EMBL" id="BAV98290.1"/>
    </source>
</evidence>
<dbReference type="InterPro" id="IPR054514">
    <property type="entry name" value="RhiE-like_linker"/>
</dbReference>
<comment type="similarity">
    <text evidence="4">Belongs to the short-chain dehydrogenases/reductases (SDR) family.</text>
</comment>
<dbReference type="PROSITE" id="PS52004">
    <property type="entry name" value="KS3_2"/>
    <property type="match status" value="4"/>
</dbReference>
<evidence type="ECO:0000256" key="11">
    <source>
        <dbReference type="PROSITE-ProRule" id="PRU01363"/>
    </source>
</evidence>
<evidence type="ECO:0000313" key="17">
    <source>
        <dbReference type="Proteomes" id="UP000218824"/>
    </source>
</evidence>
<evidence type="ECO:0000256" key="7">
    <source>
        <dbReference type="ARBA" id="ARBA00022553"/>
    </source>
</evidence>
<comment type="function">
    <text evidence="10">Involved in production of the polyketide antibiotic thailandamide.</text>
</comment>
<evidence type="ECO:0000256" key="6">
    <source>
        <dbReference type="ARBA" id="ARBA00022490"/>
    </source>
</evidence>
<comment type="pathway">
    <text evidence="3">Lipid metabolism; fatty acid biosynthesis.</text>
</comment>
<dbReference type="GO" id="GO:0004315">
    <property type="term" value="F:3-oxoacyl-[acyl-carrier-protein] synthase activity"/>
    <property type="evidence" value="ECO:0007669"/>
    <property type="project" value="InterPro"/>
</dbReference>
<proteinExistence type="inferred from homology"/>
<dbReference type="SMART" id="SM00826">
    <property type="entry name" value="PKS_DH"/>
    <property type="match status" value="3"/>
</dbReference>
<dbReference type="Proteomes" id="UP000218824">
    <property type="component" value="Chromosome"/>
</dbReference>
<dbReference type="Pfam" id="PF00550">
    <property type="entry name" value="PP-binding"/>
    <property type="match status" value="3"/>
</dbReference>
<keyword evidence="8" id="KW-0808">Transferase</keyword>
<sequence length="5164" mass="546666">MDVAIVGVAFRFPGANDSDGFWQNLAARKSSVTEVPPARWDWRPLWGDPKLEIDKTFSKWGGFIDQVDAFDHEFFGLLPKVVHSMDPQQRIMLELAWAALEDAGLAPSRLRGRAVGVFAGVTHHDYKELLANAGVPAGPYHYTGTATVVVPNRISHYFGFRGPSVPVDTACSSALNAVHQAIQSLESGECELALAGGISLMLNPYRHISVSKMGTLSPTGSCKTLDDSADGYVRGEGAGWFVLKPLQRALADKDPIHGVIKGSAINHCGQTHTLSYPSAQAQADVIVAAHRRAGVAVDSVDFVELHGTGTPKGDPIEFEGLRGAFARLAQEQGVELAPGHCGLSSAKTNIGHLEAAAGMAGVTKVLLAFRHGRLPGFHDFRTLNSRISMDGAPFRILAQTVPWPRRGEDAPRRAGVSAFGFGGTNAHLILEEPPAPASASLARRAAGTGACVVALSAKSPGALRARKRDLLEWLRADDGEHSLAEIARASLLDRDHLPLRFACVVADTVELAQALAMAADDAAPAQAQSADDAAALDAAAAQVLASLPGQRARKRRDVLHELAGLFLRGAAIDWAALYPQPPARRLRLPVYAFERNLFWLPDTDGAPPRRRIGVDAPLHPLLQQHAAAPGPRRYRSTFDGNEFFLADHIVAGHKTLPGVAYLEMVRAALLQTLERPSAGPADAIRVADVVWLRPLTVGEGRVEIEVELTPAATGALDFEFEVALRDPAGGAQTLCRGSVGLRQNAAADAIEGAAAVAAGRIGGDPVCAEQIYADLREQGLEYGPAHRIVQELSFDRDAGAARIELPPELRSDAAAYALHPGIADAALQAAVAFLSLSAGEARVRAAVPFALDEALIHRAASGAVQARVRRSAGSGDKLDVDIVAGDALCASLRGLSTRPLAGAAKADAMQAPQALADALYTTQWRAQAAAPASMDIADLVVVGTQPELDRVEPLLRGCRRFAQARLERIVVLAAHERAPDHAIVVRLGAAESYRTAAAALQARGIRPERLLLLPAHAAHQALDERLAATGQHVFALIQALIRGAKSARLVYLAPGYPDKAEHLALSGLFKTLQIEKSSWSGRVVDGADGQGGALADIVADELACAAATVDVRYRDGVREVRGFAAYAPARRSGIAAAGFREGGVYLITGGLGGIGRIVARHLCSRFRARVYLTGRSPANPAQRAELDDIAALGGSASYLACDVADREQVRRAIAVVHADGHRLNGVLHSAGVIEDAFLLRKNAEGFARVIAPKTLGTWHLDEETRAEPLDLFVLFSSVAGALGNVGQCDYAYANAFQDAFAHARDARGLAGERNGRCVSVNWPFWRNGGMRLGETDIRAVRESFGIAPLADEDGVLALEFAQAQAQPQLLVMPGDSERVRAVLQVAAAAVAAPTSVPMSAPKPAAASDATSRTQIAAFLSAAFTRQLSLREPLRADKSFKDYGFDSVVMIELVAILEKTFGTLPKTLFFEYQDLGELAGYFHEHHADAVAGALAAAAPAAPVVAAPSPLAATPLAAVPPATPALVPLRARPMTAQRSALAAPVDEPDHRDDSDAVAIVGLAGRYPQAPTLEAFWDNLRNGRDCIEPIPAERPELAARFRFKPGEPARAHSYGQWGGFLRDVDRFDPLFFNISPKEAELIDPAERLFLETAFDAVEDAGYTPDTLAGGEHRVGVYVGTMWGEYQLHGVTRAREDWLTPHSFYWAIANRVSYQFDLSGPSMTVDTACSSSLTAIHLACQAIRHGEIEAAIAGAVNLSLHPSKYDLLSDLRFLSSDGRCRAFGEGGDGYVPGEGVGAVVLKSLAKARRDGDHIYAVVRGSAINHGGNAAGFTVPNPKRQALLIREALDSAGVDPRAISYVEAHGTGTSLGDPIEISGLGKAFAQSEPQYCAIGSVKSNIGHLEAASGIAGLTKLLLQFKHGLLAPSIHAEPPNPYIDFARSPFRVQRSLQPWLRPTLQRDGVRVELPRIAGLSSFGAGGSNGHLILEEYREDERAAEAGPGPRLFLLSARKPAALQAMATQLARHVQAQAALDLDDAAYTLQVGRIAMEFRFAFVASSRAELLQILHACAERGAADAGGWSGHRDDARRDPAVAARIDAATAQLPQWLASADLAALAQAWADGIAIDWTGLHRPGRRRRVSLPGYVYQRQRCWIAAEAPQPSAGAGALHALIDANVSTLDEQVFAKTLGADEFFLRDHRLGEHCILPGVAALEMAIQAARLAAPAQRAVAVREVHWLKPVAVGAAPVAVRLGLTPESGALGFELYSLDGGAAAGEDADARRTVYAHGAIVLADADATVDADTAQLQLEAIRHGCAVLERDAIDAAFAAMGFAFGDSFQVLERLHYDADQALAELRVAPVAGVDSDDFVLHPALIDGALRSCLGIGGLSGGAAAMRVPVRLDALEILAVPAGERFYAHARRAAPAALDDGQQAYDLSLSDADGRVCVRLRGLVSQDAARLVHALGAAAAPARARAAAAPAQAIAAPAVATGATRQAVAAYLRGIVGEVAGLAAADIDPLAPLEHYGIDSLMIVKLSGRIEQTFGAVPKTLFFEYQDIEALSGYLVEAHPEQAGAMAGAARPEAPAAGVGAAAGASETATVERLYARLCEAAASAAPAPAIDAPIAHWRLEPVAVMHLLHALQADFDGVEPFAPYRHDTLAQWAQQLRWKAGGADSAGAAQRPRAPAAAGRRLLQRDADAGEAIAIVGLSGRYPQAPDLHAFWQNLAGGRDCIEEIPAGRWDHERIFHPDRGHKGTAYSKWGGFIDGIDQFDARFFNITAREAELLDPQERLFLQTAWECIEDACYTRQSLKPQSVGVFVGVAWLYYGQFEVSARQLESGRPASSLASIANRVSYALNLNGPSMAVDTMCSSSLSAIHLACQAIASGDCDAAIAGGVNVIAHRNKYLQLSAAQFLSSDGRCRAFGAGGDGYVPGEGVGAVLLKRLSRAEADGDHIYATIRASALNHGGKTNGYTVPSNLAQAAVIGKALQRAGWRADSIGYVEAHGTGTSLGDPIELSGLSRAFASAQAATAGADAPLPAQGCRIGSLKSNVGHLESAAGIAGLTKILLQFRHGRIAPSLHSAELNPNLDLAASPFRVVQHCEPWSAPAGAGLRRAALSSFGAGGANAHCLIQEHPRPQLPARPPRPALFVLSADSDERLNLYAERLIEFIERGGEADIGVDLATLAYASQVGREAMDERLAVLADSVDELLAALRAWRNGTPGERTLRGSRRARGEKLEAIVEEAEKDALIAKLIDSGRLPQLARAWVSMLDIDWNRHAPALYAAAGASERPRRMPFPVMPFLTQRYWIEEAGEGAPGVEAPHPLIDRNLSTLSAQTYHKRFDGHEFYLRDHIVRGENGRERKILPGAAYLEMACAAGRLATADQGLCVDGIRNLMWIQPFEIDGQPDGLSTRLYADGSALRFDIGRDGAAGVCVEGELSLREADAPHPDERLDLDALLAGAQPLDSGPEQIYAGFRRMGFLFGPSFRITQARYRIGDGALCRLRLPEHLHAGLDGYRMHPALLDAVLRSCLALGDGGDSPIVPFALDALELRHPLPAQCYVRVVRSGDADARGSDAAPVHKYDLIVADDSGRVVLKLFGFCGRPLLKPASAPQRAVQYFRPEWLPAPLPQAAAAAAGVEAGHSTLVIASAPALAEAIVRSLPAHARTTTALIQGDEADAAGAAVRFDPLSADSAQALIAGLHGQGRFPERIVYCEDSRFDHDADPSSLHRGIQAVRHLFVACERSAPGAAVRLLYGYPGDAGTQPQHEAVAGYARSLLTVNHRFELATLGDDRDDAQARAGAIVAELALASGFGGNEIGYRGGRRHRRSLVGIDAAMAASGAAPGALPLRAGGGYLITGGGGKLGLLVARHLAGHAGVGLLLCGRSPSPSPSLRGEIESLRALGARVEYVGADIADASAVAALIATAVETFGGLHGVVHCAGVAGNRPILDLDDREFAEMLSPKLDGLVLLDRASAAQPLDFFLNFSSISAVLGDLGSGAYAVGNRFMDTYAEQRERLRAQGLRHGRSVSVNWPLWATGGMQIDGSEASVFGFSGMDALSAAEGLEAFGNILRGDQNRVLVSVGDPQRVARSLRLQTPAPLRAVASVRASAPAPAPASTPAPAPAASGDELGLRAVDYVVQRMAVVTKTQGGAIDAEASFERCGLDSVLLLELHAAIRNDFESLPKTALFEYDSAQRLAQFLVAQYRPALHALLKPDSAPAAALAPNVAATPVAPASALAAPAPLRALAPMYKRAPSASSGRSAPVEEGIAIVGIAGEFPGSPDLDAFWSNLREGRDCIGPVPPERGFGAALGGYRSRAGQSIADAGGFIADIDLFDPSLFRMTQAEADKADPQLRVLLRTAWRAVEDAAYTPEALARRRVGVFVGAMNQDFTWLASELQARTAEYLGPGAVASELSNRLSFLMNLRGPSVTLSTACSASLTAVHLARRAILAGDCEAALVGGVNLSLHPAKYRLLHDMKVLSPDGVERAFDEAANGLVPSEGAGVVLLKRLSLALEDGDRIHGVIRGSRVSHSGIGAGQFIPNLKAMEETVADCIADAGLSAAELGYIETHGAGTELGDPIELKALANALRRSTDAVAACAIGSKANIGHMEAASGLGSLIKVLLSMRHGEIAPCAKLERVNASFDAESSPLFFPTTAAAWPRNPRGTHVAGINSFGMSGANAFVLVESFRPAPAPAAAPPPPHGPALFALSARSHEGLCSYAASVARFARARSGAGLERGELADLARVSQTGRHAWRYRLAVVATDAVELAQALEHWLHAPEPRRAGVFGGDIETRASADLLRLFAGEAGASFVAAAIERRQLDKLGELWAHGAEVDWDALHRGQPQRRAGFPAAPFESVRCDLRHLLPDDDSGPPLPERDVATVLARAARPETDARADADAEDPVWLRLRALDQTDDRAAPEPERLRDYWLERLGSLDETATGFDPAGSDESAEATPPQPAQRASQSLDGESLRSIRRFGRRHGIALETLLAGAWAVLMNRYTKARCSQFGIAGEGEGEGAAPLPLRVRTAGRTKLLPWLLELQADLQAQRRATVPLAQLRQWLPQPSLFESALAFGDAGAPAPDGAHAPIELRVDAGDDSLALNLHCPHRSADGYDAATMLERLIVLLEGIVSNPDKMPSALAMRTRGEGRERFWKAMEATTD</sequence>
<dbReference type="InterPro" id="IPR013968">
    <property type="entry name" value="PKS_KR"/>
</dbReference>
<dbReference type="InterPro" id="IPR020807">
    <property type="entry name" value="PKS_DH"/>
</dbReference>
<dbReference type="SMART" id="SM00823">
    <property type="entry name" value="PKS_PP"/>
    <property type="match status" value="3"/>
</dbReference>
<dbReference type="InterPro" id="IPR049552">
    <property type="entry name" value="PKS_DH_N"/>
</dbReference>
<dbReference type="PROSITE" id="PS50075">
    <property type="entry name" value="CARRIER"/>
    <property type="match status" value="2"/>
</dbReference>
<dbReference type="PANTHER" id="PTHR43775">
    <property type="entry name" value="FATTY ACID SYNTHASE"/>
    <property type="match status" value="1"/>
</dbReference>
<dbReference type="Pfam" id="PF22336">
    <property type="entry name" value="RhiE-like_linker"/>
    <property type="match status" value="3"/>
</dbReference>
<feature type="region of interest" description="C-terminal hotdog fold" evidence="11">
    <location>
        <begin position="2311"/>
        <end position="2459"/>
    </location>
</feature>
<feature type="region of interest" description="Disordered" evidence="12">
    <location>
        <begin position="4940"/>
        <end position="4970"/>
    </location>
</feature>
<comment type="subcellular location">
    <subcellularLocation>
        <location evidence="1">Cytoplasm</location>
    </subcellularLocation>
</comment>
<feature type="region of interest" description="N-terminal hotdog fold" evidence="11">
    <location>
        <begin position="2166"/>
        <end position="2293"/>
    </location>
</feature>
<dbReference type="InterPro" id="IPR018201">
    <property type="entry name" value="Ketoacyl_synth_AS"/>
</dbReference>
<name>A0AAU9AMB7_LYSEN</name>
<feature type="domain" description="Carrier" evidence="13">
    <location>
        <begin position="1410"/>
        <end position="1485"/>
    </location>
</feature>
<dbReference type="InterPro" id="IPR020806">
    <property type="entry name" value="PKS_PP-bd"/>
</dbReference>
<dbReference type="SUPFAM" id="SSF52777">
    <property type="entry name" value="CoA-dependent acyltransferases"/>
    <property type="match status" value="1"/>
</dbReference>
<dbReference type="Pfam" id="PF21394">
    <property type="entry name" value="Beta-ketacyl_N"/>
    <property type="match status" value="1"/>
</dbReference>
<feature type="region of interest" description="C-terminal hotdog fold" evidence="11">
    <location>
        <begin position="761"/>
        <end position="906"/>
    </location>
</feature>
<dbReference type="Pfam" id="PF16197">
    <property type="entry name" value="KAsynt_C_assoc"/>
    <property type="match status" value="1"/>
</dbReference>
<feature type="domain" description="Ketosynthase family 3 (KS3)" evidence="14">
    <location>
        <begin position="2696"/>
        <end position="3129"/>
    </location>
</feature>
<dbReference type="InterPro" id="IPR014031">
    <property type="entry name" value="Ketoacyl_synth_C"/>
</dbReference>
<feature type="active site" description="Proton acceptor; for dehydratase activity" evidence="11">
    <location>
        <position position="648"/>
    </location>
</feature>
<dbReference type="InterPro" id="IPR016039">
    <property type="entry name" value="Thiolase-like"/>
</dbReference>
<feature type="domain" description="Carrier" evidence="13">
    <location>
        <begin position="2491"/>
        <end position="2564"/>
    </location>
</feature>
<evidence type="ECO:0000259" key="13">
    <source>
        <dbReference type="PROSITE" id="PS50075"/>
    </source>
</evidence>
<evidence type="ECO:0000259" key="14">
    <source>
        <dbReference type="PROSITE" id="PS52004"/>
    </source>
</evidence>
<dbReference type="InterPro" id="IPR042104">
    <property type="entry name" value="PKS_dehydratase_sf"/>
</dbReference>
<dbReference type="CDD" id="cd00833">
    <property type="entry name" value="PKS"/>
    <property type="match status" value="4"/>
</dbReference>
<dbReference type="InterPro" id="IPR050091">
    <property type="entry name" value="PKS_NRPS_Biosynth_Enz"/>
</dbReference>
<dbReference type="Gene3D" id="3.40.50.720">
    <property type="entry name" value="NAD(P)-binding Rossmann-like Domain"/>
    <property type="match status" value="2"/>
</dbReference>
<evidence type="ECO:0000256" key="2">
    <source>
        <dbReference type="ARBA" id="ARBA00004792"/>
    </source>
</evidence>
<feature type="region of interest" description="N-terminal hotdog fold" evidence="11">
    <location>
        <begin position="3319"/>
        <end position="3442"/>
    </location>
</feature>